<sequence length="571" mass="64321">MAFQKYKNRPCLGTPTANGYVWKTYEEIGRNVRGLARAWKSMIPEQMIHVGITSLNRTEWMITDFTCALLNYVSVGLHTTYTDEELIAVVINAQLKMIVCDNTMVNAIIRVLPQIPSVTTLILMENATIPPINNCAVYNLYDLANDPKFADIDIGDLKTRLNPTFTLMYTSGSTGTPKGVIVTEKIFTDDTGHPLYVHPLVNVSYIPLSHSTDRMRIWESLLNGGRVGFANYNHKNWNEHETIKKDTFIDSFSTSTNGVEELLNDVKKLKPTIFVAPPRIWNGMYNIYQNHISHNKANLIPNPEEMAKQQIKEILGDRLVHTATGGSPTSPLIMDWITATFPGAAFAESYGCTECGGITMNGSVMDNVKVELVDHIDLGFSNNDKPNPRGELRVFSTTVSPGYFNNPESTQAAFKEGWFYTGDICEMVDGKVKVLGRVKTYEHMPNGNVYSPTKLEQIYEVHQIIDQICVTHTEKSVLIGIVSVNLKGLHEWLNQRNVKEAQFSELGNYERDILEEIEKIGNDAGLLSHEIPKKLIFTEELWTPNNYLTVSFKLIRSKVIKAFKSEIQKIS</sequence>
<dbReference type="AlphaFoldDB" id="A0A6B2L0Q6"/>
<dbReference type="InterPro" id="IPR042099">
    <property type="entry name" value="ANL_N_sf"/>
</dbReference>
<proteinExistence type="predicted"/>
<dbReference type="Gene3D" id="3.40.50.12780">
    <property type="entry name" value="N-terminal domain of ligase-like"/>
    <property type="match status" value="1"/>
</dbReference>
<dbReference type="PANTHER" id="PTHR43272:SF33">
    <property type="entry name" value="AMP-BINDING DOMAIN-CONTAINING PROTEIN-RELATED"/>
    <property type="match status" value="1"/>
</dbReference>
<dbReference type="InterPro" id="IPR020845">
    <property type="entry name" value="AMP-binding_CS"/>
</dbReference>
<keyword evidence="2" id="KW-0067">ATP-binding</keyword>
<feature type="domain" description="AMP-dependent synthetase/ligase" evidence="3">
    <location>
        <begin position="4"/>
        <end position="403"/>
    </location>
</feature>
<reference evidence="4" key="1">
    <citation type="journal article" date="2020" name="J. Eukaryot. Microbiol.">
        <title>De novo Sequencing, Assembly and Annotation of the Transcriptome for the Free-Living Testate Amoeba Arcella intermedia.</title>
        <authorList>
            <person name="Ribeiro G.M."/>
            <person name="Porfirio-Sousa A.L."/>
            <person name="Maurer-Alcala X.X."/>
            <person name="Katz L.A."/>
            <person name="Lahr D.J.G."/>
        </authorList>
    </citation>
    <scope>NUCLEOTIDE SEQUENCE</scope>
</reference>
<dbReference type="GO" id="GO:0005524">
    <property type="term" value="F:ATP binding"/>
    <property type="evidence" value="ECO:0007669"/>
    <property type="project" value="UniProtKB-KW"/>
</dbReference>
<dbReference type="EMBL" id="GIBP01001469">
    <property type="protein sequence ID" value="NDV30438.1"/>
    <property type="molecule type" value="Transcribed_RNA"/>
</dbReference>
<evidence type="ECO:0000259" key="3">
    <source>
        <dbReference type="Pfam" id="PF00501"/>
    </source>
</evidence>
<dbReference type="Pfam" id="PF00501">
    <property type="entry name" value="AMP-binding"/>
    <property type="match status" value="1"/>
</dbReference>
<dbReference type="GO" id="GO:0004467">
    <property type="term" value="F:long-chain fatty acid-CoA ligase activity"/>
    <property type="evidence" value="ECO:0007669"/>
    <property type="project" value="TreeGrafter"/>
</dbReference>
<name>A0A6B2L0Q6_9EUKA</name>
<dbReference type="SUPFAM" id="SSF56801">
    <property type="entry name" value="Acetyl-CoA synthetase-like"/>
    <property type="match status" value="1"/>
</dbReference>
<evidence type="ECO:0000256" key="1">
    <source>
        <dbReference type="ARBA" id="ARBA00022741"/>
    </source>
</evidence>
<keyword evidence="1" id="KW-0547">Nucleotide-binding</keyword>
<protein>
    <recommendedName>
        <fullName evidence="3">AMP-dependent synthetase/ligase domain-containing protein</fullName>
    </recommendedName>
</protein>
<dbReference type="PROSITE" id="PS00455">
    <property type="entry name" value="AMP_BINDING"/>
    <property type="match status" value="1"/>
</dbReference>
<evidence type="ECO:0000313" key="4">
    <source>
        <dbReference type="EMBL" id="NDV30438.1"/>
    </source>
</evidence>
<dbReference type="GO" id="GO:0016020">
    <property type="term" value="C:membrane"/>
    <property type="evidence" value="ECO:0007669"/>
    <property type="project" value="TreeGrafter"/>
</dbReference>
<organism evidence="4">
    <name type="scientific">Arcella intermedia</name>
    <dbReference type="NCBI Taxonomy" id="1963864"/>
    <lineage>
        <taxon>Eukaryota</taxon>
        <taxon>Amoebozoa</taxon>
        <taxon>Tubulinea</taxon>
        <taxon>Elardia</taxon>
        <taxon>Arcellinida</taxon>
        <taxon>Sphaerothecina</taxon>
        <taxon>Arcellidae</taxon>
        <taxon>Arcella</taxon>
    </lineage>
</organism>
<accession>A0A6B2L0Q6</accession>
<dbReference type="PANTHER" id="PTHR43272">
    <property type="entry name" value="LONG-CHAIN-FATTY-ACID--COA LIGASE"/>
    <property type="match status" value="1"/>
</dbReference>
<dbReference type="InterPro" id="IPR000873">
    <property type="entry name" value="AMP-dep_synth/lig_dom"/>
</dbReference>
<evidence type="ECO:0000256" key="2">
    <source>
        <dbReference type="ARBA" id="ARBA00022840"/>
    </source>
</evidence>